<comment type="similarity">
    <text evidence="2 5">Belongs to the peptidase M14 family.</text>
</comment>
<dbReference type="InterPro" id="IPR033850">
    <property type="entry name" value="Carboxypeptidase_O"/>
</dbReference>
<dbReference type="PROSITE" id="PS52035">
    <property type="entry name" value="PEPTIDASE_M14"/>
    <property type="match status" value="1"/>
</dbReference>
<keyword evidence="9" id="KW-0645">Protease</keyword>
<dbReference type="PROSITE" id="PS00132">
    <property type="entry name" value="CARBOXYPEPT_ZN_1"/>
    <property type="match status" value="1"/>
</dbReference>
<dbReference type="Gene3D" id="3.40.630.10">
    <property type="entry name" value="Zn peptidases"/>
    <property type="match status" value="1"/>
</dbReference>
<dbReference type="InterPro" id="IPR057246">
    <property type="entry name" value="CARBOXYPEPT_ZN_1"/>
</dbReference>
<feature type="domain" description="Peptidase M14" evidence="7">
    <location>
        <begin position="50"/>
        <end position="345"/>
    </location>
</feature>
<evidence type="ECO:0000259" key="7">
    <source>
        <dbReference type="PROSITE" id="PS52035"/>
    </source>
</evidence>
<reference evidence="9" key="2">
    <citation type="submission" date="2025-08" db="UniProtKB">
        <authorList>
            <consortium name="RefSeq"/>
        </authorList>
    </citation>
    <scope>IDENTIFICATION</scope>
    <source>
        <tissue evidence="9">Tongue muscle</tissue>
    </source>
</reference>
<keyword evidence="6" id="KW-0732">Signal</keyword>
<comment type="cofactor">
    <cofactor evidence="1">
        <name>Zn(2+)</name>
        <dbReference type="ChEBI" id="CHEBI:29105"/>
    </cofactor>
</comment>
<dbReference type="GO" id="GO:0004180">
    <property type="term" value="F:carboxypeptidase activity"/>
    <property type="evidence" value="ECO:0007669"/>
    <property type="project" value="UniProtKB-KW"/>
</dbReference>
<dbReference type="RefSeq" id="XP_070314534.1">
    <property type="nucleotide sequence ID" value="XM_070458433.1"/>
</dbReference>
<feature type="signal peptide" evidence="6">
    <location>
        <begin position="1"/>
        <end position="20"/>
    </location>
</feature>
<proteinExistence type="inferred from homology"/>
<reference evidence="8" key="1">
    <citation type="journal article" date="2022" name="J. Hered.">
        <title>A De Novo Chromosome-Level Genome Assembly of the White-Tailed Deer, Odocoileus Virginianus.</title>
        <authorList>
            <person name="London E.W."/>
            <person name="Roca A.L."/>
            <person name="Novakofski J.E."/>
            <person name="Mateus-Pinilla N.E."/>
        </authorList>
    </citation>
    <scope>NUCLEOTIDE SEQUENCE [LARGE SCALE GENOMIC DNA]</scope>
</reference>
<keyword evidence="4" id="KW-0862">Zinc</keyword>
<dbReference type="SUPFAM" id="SSF53187">
    <property type="entry name" value="Zn-dependent exopeptidases"/>
    <property type="match status" value="1"/>
</dbReference>
<accession>A0ABM4HG44</accession>
<keyword evidence="9" id="KW-0121">Carboxypeptidase</keyword>
<evidence type="ECO:0000313" key="9">
    <source>
        <dbReference type="RefSeq" id="XP_070314534.1"/>
    </source>
</evidence>
<dbReference type="Proteomes" id="UP001652640">
    <property type="component" value="Chromosome 30"/>
</dbReference>
<keyword evidence="9" id="KW-0378">Hydrolase</keyword>
<name>A0ABM4HG44_ODOVR</name>
<evidence type="ECO:0000256" key="1">
    <source>
        <dbReference type="ARBA" id="ARBA00001947"/>
    </source>
</evidence>
<sequence>MKPLLGTFYLLGMLVPGWLGYDRSLTQQRQEGVDKVASPWRILETYSYNRYHPMGEIYQWMSEIREKYTEVVTQHLLGMTYESRPMYYLKISQPSNNPKKIIWMDCGIHAREWIAPAFCQWFVKEILQNYKDNQRIRRLLKNLDFYVLPVLNIDGYIYTWTSDRLWRKSRSSHNNGTCFGTDLNRNFDASWCSIGATTDCESLTFCGTGPVSEPETKAVSSFIESKKENIACFLTMHSYGQLILVPYGYTKNKSNNHEELIQVGQKAANALKAKHGTNYRVGSSADILYASSGSSRDWARDIGIPFSYTFELRDNGTYGFVLPEAQIQATCEETMEAVLSVLDDVYEKYWYTNSARKAKSTALVLSLLMAFMSLL</sequence>
<keyword evidence="3" id="KW-0479">Metal-binding</keyword>
<gene>
    <name evidence="9" type="primary">CPO</name>
</gene>
<evidence type="ECO:0000313" key="8">
    <source>
        <dbReference type="Proteomes" id="UP001652640"/>
    </source>
</evidence>
<organism evidence="8 9">
    <name type="scientific">Odocoileus virginianus</name>
    <name type="common">White-tailed deer</name>
    <dbReference type="NCBI Taxonomy" id="9874"/>
    <lineage>
        <taxon>Eukaryota</taxon>
        <taxon>Metazoa</taxon>
        <taxon>Chordata</taxon>
        <taxon>Craniata</taxon>
        <taxon>Vertebrata</taxon>
        <taxon>Euteleostomi</taxon>
        <taxon>Mammalia</taxon>
        <taxon>Eutheria</taxon>
        <taxon>Laurasiatheria</taxon>
        <taxon>Artiodactyla</taxon>
        <taxon>Ruminantia</taxon>
        <taxon>Pecora</taxon>
        <taxon>Cervidae</taxon>
        <taxon>Odocoileinae</taxon>
        <taxon>Odocoileus</taxon>
    </lineage>
</organism>
<dbReference type="Pfam" id="PF00246">
    <property type="entry name" value="Peptidase_M14"/>
    <property type="match status" value="1"/>
</dbReference>
<dbReference type="PANTHER" id="PTHR11705">
    <property type="entry name" value="PROTEASE FAMILY M14 CARBOXYPEPTIDASE A,B"/>
    <property type="match status" value="1"/>
</dbReference>
<dbReference type="GeneID" id="110150821"/>
<dbReference type="SMART" id="SM00631">
    <property type="entry name" value="Zn_pept"/>
    <property type="match status" value="1"/>
</dbReference>
<evidence type="ECO:0000256" key="6">
    <source>
        <dbReference type="SAM" id="SignalP"/>
    </source>
</evidence>
<feature type="chain" id="PRO_5045664542" evidence="6">
    <location>
        <begin position="21"/>
        <end position="375"/>
    </location>
</feature>
<protein>
    <submittedName>
        <fullName evidence="9">Carboxypeptidase O</fullName>
    </submittedName>
</protein>
<feature type="active site" description="Proton donor/acceptor" evidence="5">
    <location>
        <position position="311"/>
    </location>
</feature>
<evidence type="ECO:0000256" key="4">
    <source>
        <dbReference type="ARBA" id="ARBA00022833"/>
    </source>
</evidence>
<evidence type="ECO:0000256" key="5">
    <source>
        <dbReference type="PROSITE-ProRule" id="PRU01379"/>
    </source>
</evidence>
<keyword evidence="8" id="KW-1185">Reference proteome</keyword>
<evidence type="ECO:0000256" key="3">
    <source>
        <dbReference type="ARBA" id="ARBA00022723"/>
    </source>
</evidence>
<dbReference type="PANTHER" id="PTHR11705:SF19">
    <property type="entry name" value="CARBOXYPEPTIDASE O"/>
    <property type="match status" value="1"/>
</dbReference>
<evidence type="ECO:0000256" key="2">
    <source>
        <dbReference type="ARBA" id="ARBA00005988"/>
    </source>
</evidence>
<dbReference type="PRINTS" id="PR00765">
    <property type="entry name" value="CRBOXYPTASEA"/>
</dbReference>
<dbReference type="InterPro" id="IPR000834">
    <property type="entry name" value="Peptidase_M14"/>
</dbReference>
<dbReference type="CDD" id="cd06247">
    <property type="entry name" value="M14_CPO"/>
    <property type="match status" value="1"/>
</dbReference>